<feature type="transmembrane region" description="Helical" evidence="7">
    <location>
        <begin position="185"/>
        <end position="204"/>
    </location>
</feature>
<feature type="transmembrane region" description="Helical" evidence="7">
    <location>
        <begin position="154"/>
        <end position="173"/>
    </location>
</feature>
<keyword evidence="2 7" id="KW-0812">Transmembrane</keyword>
<comment type="subcellular location">
    <subcellularLocation>
        <location evidence="1">Endomembrane system</location>
        <topology evidence="1">Multi-pass membrane protein</topology>
    </subcellularLocation>
</comment>
<evidence type="ECO:0000256" key="7">
    <source>
        <dbReference type="SAM" id="Phobius"/>
    </source>
</evidence>
<protein>
    <submittedName>
        <fullName evidence="9">Sterol desaturase family protein</fullName>
        <ecNumber evidence="9">1.-.-.-</ecNumber>
    </submittedName>
</protein>
<feature type="domain" description="Fatty acid hydroxylase" evidence="8">
    <location>
        <begin position="271"/>
        <end position="404"/>
    </location>
</feature>
<feature type="transmembrane region" description="Helical" evidence="7">
    <location>
        <begin position="130"/>
        <end position="147"/>
    </location>
</feature>
<name>A0ABV2BZ18_9GAMM</name>
<evidence type="ECO:0000259" key="8">
    <source>
        <dbReference type="Pfam" id="PF04116"/>
    </source>
</evidence>
<keyword evidence="6 7" id="KW-0472">Membrane</keyword>
<comment type="caution">
    <text evidence="9">The sequence shown here is derived from an EMBL/GenBank/DDBJ whole genome shotgun (WGS) entry which is preliminary data.</text>
</comment>
<reference evidence="9 10" key="1">
    <citation type="submission" date="2024-06" db="EMBL/GenBank/DDBJ databases">
        <authorList>
            <person name="Li F."/>
        </authorList>
    </citation>
    <scope>NUCLEOTIDE SEQUENCE [LARGE SCALE GENOMIC DNA]</scope>
    <source>
        <strain evidence="9 10">GXAS 311</strain>
    </source>
</reference>
<gene>
    <name evidence="9" type="ORF">ABVT43_18670</name>
</gene>
<dbReference type="EC" id="1.-.-.-" evidence="9"/>
<sequence length="441" mass="50869">MRRVSTQRIIICDLSRFEKNSRHFSTNYLSLGRNNQANRIRDMKTEQNNNNQHSANQSTANEPSGYQYRQRQVELDAARAFRLGDGKISGYTSVCLGVLSLLAVLAYLFPAYLTTTELRQTYDAGQLQQLLKYAMYFSLFFGVLTFVLGQYRRLGIIGILLTGVSFALGGYTIPIRGVQPQPLSLGVDWLILAFLGSAFIFMTLEKLLPKYKDQIILRKEWGLDLFYFCFNHLAISAILLYANYHVSHFDWAVSDSLQNWLQALPVWVQVLAIIVCVDFVLYWEHRLYHEIKIIWPIHAVHHSVENMDWLAGSRGHFLQVFSERAMVMVPLYLLGPDKAALDIYVAFAALQAVLIHCNTRLPFGPLKYIFVTPQFHHWHHSSEKPAIDTNYSAHLVLFDWLFGTYHMPKQHWPAEYGTTKKLPSTYLGQLFYPLSIFKKKL</sequence>
<proteinExistence type="predicted"/>
<evidence type="ECO:0000313" key="10">
    <source>
        <dbReference type="Proteomes" id="UP001548189"/>
    </source>
</evidence>
<dbReference type="InterPro" id="IPR006694">
    <property type="entry name" value="Fatty_acid_hydroxylase"/>
</dbReference>
<dbReference type="PANTHER" id="PTHR21624:SF1">
    <property type="entry name" value="ALKYLGLYCEROL MONOOXYGENASE"/>
    <property type="match status" value="1"/>
</dbReference>
<evidence type="ECO:0000256" key="2">
    <source>
        <dbReference type="ARBA" id="ARBA00022692"/>
    </source>
</evidence>
<evidence type="ECO:0000256" key="1">
    <source>
        <dbReference type="ARBA" id="ARBA00004127"/>
    </source>
</evidence>
<keyword evidence="4 9" id="KW-0560">Oxidoreductase</keyword>
<dbReference type="Proteomes" id="UP001548189">
    <property type="component" value="Unassembled WGS sequence"/>
</dbReference>
<evidence type="ECO:0000256" key="3">
    <source>
        <dbReference type="ARBA" id="ARBA00022989"/>
    </source>
</evidence>
<keyword evidence="5" id="KW-0443">Lipid metabolism</keyword>
<feature type="transmembrane region" description="Helical" evidence="7">
    <location>
        <begin position="225"/>
        <end position="244"/>
    </location>
</feature>
<feature type="transmembrane region" description="Helical" evidence="7">
    <location>
        <begin position="88"/>
        <end position="110"/>
    </location>
</feature>
<dbReference type="PANTHER" id="PTHR21624">
    <property type="entry name" value="STEROL DESATURASE-RELATED PROTEIN"/>
    <property type="match status" value="1"/>
</dbReference>
<feature type="transmembrane region" description="Helical" evidence="7">
    <location>
        <begin position="264"/>
        <end position="283"/>
    </location>
</feature>
<organism evidence="9 10">
    <name type="scientific">Aliikangiella maris</name>
    <dbReference type="NCBI Taxonomy" id="3162458"/>
    <lineage>
        <taxon>Bacteria</taxon>
        <taxon>Pseudomonadati</taxon>
        <taxon>Pseudomonadota</taxon>
        <taxon>Gammaproteobacteria</taxon>
        <taxon>Oceanospirillales</taxon>
        <taxon>Pleioneaceae</taxon>
        <taxon>Aliikangiella</taxon>
    </lineage>
</organism>
<evidence type="ECO:0000256" key="6">
    <source>
        <dbReference type="ARBA" id="ARBA00023136"/>
    </source>
</evidence>
<dbReference type="RefSeq" id="WP_353897757.1">
    <property type="nucleotide sequence ID" value="NZ_JBEVCJ010000038.1"/>
</dbReference>
<accession>A0ABV2BZ18</accession>
<dbReference type="GO" id="GO:0016491">
    <property type="term" value="F:oxidoreductase activity"/>
    <property type="evidence" value="ECO:0007669"/>
    <property type="project" value="UniProtKB-KW"/>
</dbReference>
<keyword evidence="10" id="KW-1185">Reference proteome</keyword>
<dbReference type="Pfam" id="PF04116">
    <property type="entry name" value="FA_hydroxylase"/>
    <property type="match status" value="1"/>
</dbReference>
<evidence type="ECO:0000313" key="9">
    <source>
        <dbReference type="EMBL" id="MET1257175.1"/>
    </source>
</evidence>
<keyword evidence="3 7" id="KW-1133">Transmembrane helix</keyword>
<evidence type="ECO:0000256" key="5">
    <source>
        <dbReference type="ARBA" id="ARBA00023098"/>
    </source>
</evidence>
<dbReference type="InterPro" id="IPR051689">
    <property type="entry name" value="Sterol_desaturase/TMEM195"/>
</dbReference>
<dbReference type="EMBL" id="JBEVCJ010000038">
    <property type="protein sequence ID" value="MET1257175.1"/>
    <property type="molecule type" value="Genomic_DNA"/>
</dbReference>
<evidence type="ECO:0000256" key="4">
    <source>
        <dbReference type="ARBA" id="ARBA00023002"/>
    </source>
</evidence>